<evidence type="ECO:0000313" key="2">
    <source>
        <dbReference type="EMBL" id="MBE6504525.1"/>
    </source>
</evidence>
<dbReference type="RefSeq" id="WP_303736173.1">
    <property type="nucleotide sequence ID" value="NZ_SUTE01000015.1"/>
</dbReference>
<dbReference type="GO" id="GO:0016491">
    <property type="term" value="F:oxidoreductase activity"/>
    <property type="evidence" value="ECO:0007669"/>
    <property type="project" value="UniProtKB-ARBA"/>
</dbReference>
<dbReference type="PROSITE" id="PS51379">
    <property type="entry name" value="4FE4S_FER_2"/>
    <property type="match status" value="1"/>
</dbReference>
<gene>
    <name evidence="2" type="ORF">E7Z73_02100</name>
</gene>
<name>A0A8T3VDM5_9EURY</name>
<protein>
    <submittedName>
        <fullName evidence="2">Epoxyqueuosine reductase</fullName>
    </submittedName>
</protein>
<comment type="caution">
    <text evidence="2">The sequence shown here is derived from an EMBL/GenBank/DDBJ whole genome shotgun (WGS) entry which is preliminary data.</text>
</comment>
<sequence>MFDGDVLKQYLISQGISKVGYTQVNVDEFSSLNYGIALVLKLPREAIQALIDDEFKKYWKIFHGQIDTLTDIAFKGEKLIKDNGYDAFALTMKRNECDMEKLLSKLPYKTLATTSGLGWVGRSALFVCEEYGSAVALSGILTDMPLEVGRAITDSFCDDCEECQKACPVDAINPTKWNSRLERSDIIDIETCSEYVIDQFKSGLGCSKCLSNCRLTQEYYKNKR</sequence>
<organism evidence="2 3">
    <name type="scientific">Methanobrevibacter millerae</name>
    <dbReference type="NCBI Taxonomy" id="230361"/>
    <lineage>
        <taxon>Archaea</taxon>
        <taxon>Methanobacteriati</taxon>
        <taxon>Methanobacteriota</taxon>
        <taxon>Methanomada group</taxon>
        <taxon>Methanobacteria</taxon>
        <taxon>Methanobacteriales</taxon>
        <taxon>Methanobacteriaceae</taxon>
        <taxon>Methanobrevibacter</taxon>
    </lineage>
</organism>
<dbReference type="InterPro" id="IPR017900">
    <property type="entry name" value="4Fe4S_Fe_S_CS"/>
</dbReference>
<dbReference type="PROSITE" id="PS00198">
    <property type="entry name" value="4FE4S_FER_1"/>
    <property type="match status" value="1"/>
</dbReference>
<evidence type="ECO:0000259" key="1">
    <source>
        <dbReference type="PROSITE" id="PS51379"/>
    </source>
</evidence>
<dbReference type="EMBL" id="SUTE01000015">
    <property type="protein sequence ID" value="MBE6504525.1"/>
    <property type="molecule type" value="Genomic_DNA"/>
</dbReference>
<dbReference type="Proteomes" id="UP000762703">
    <property type="component" value="Unassembled WGS sequence"/>
</dbReference>
<feature type="domain" description="4Fe-4S ferredoxin-type" evidence="1">
    <location>
        <begin position="149"/>
        <end position="177"/>
    </location>
</feature>
<dbReference type="PANTHER" id="PTHR42827:SF1">
    <property type="entry name" value="IRON-SULFUR CLUSTER-BINDING PROTEIN"/>
    <property type="match status" value="1"/>
</dbReference>
<dbReference type="InterPro" id="IPR017896">
    <property type="entry name" value="4Fe4S_Fe-S-bd"/>
</dbReference>
<dbReference type="SUPFAM" id="SSF54862">
    <property type="entry name" value="4Fe-4S ferredoxins"/>
    <property type="match status" value="1"/>
</dbReference>
<dbReference type="AlphaFoldDB" id="A0A8T3VDM5"/>
<proteinExistence type="predicted"/>
<evidence type="ECO:0000313" key="3">
    <source>
        <dbReference type="Proteomes" id="UP000762703"/>
    </source>
</evidence>
<accession>A0A8T3VDM5</accession>
<dbReference type="PANTHER" id="PTHR42827">
    <property type="entry name" value="IRON-SULFUR CLUSTER-BINDING PROTEIN-RELATED"/>
    <property type="match status" value="1"/>
</dbReference>
<reference evidence="2" key="1">
    <citation type="submission" date="2019-04" db="EMBL/GenBank/DDBJ databases">
        <title>Evolution of Biomass-Degrading Anaerobic Consortia Revealed by Metagenomics.</title>
        <authorList>
            <person name="Peng X."/>
        </authorList>
    </citation>
    <scope>NUCLEOTIDE SEQUENCE</scope>
    <source>
        <strain evidence="2">SIG12</strain>
    </source>
</reference>